<dbReference type="OrthoDB" id="531446at2"/>
<dbReference type="Proteomes" id="UP000605148">
    <property type="component" value="Unassembled WGS sequence"/>
</dbReference>
<evidence type="ECO:0000313" key="3">
    <source>
        <dbReference type="Proteomes" id="UP000605148"/>
    </source>
</evidence>
<reference evidence="2" key="1">
    <citation type="journal article" date="2014" name="Int. J. Syst. Evol. Microbiol.">
        <title>Complete genome sequence of Corynebacterium casei LMG S-19264T (=DSM 44701T), isolated from a smear-ripened cheese.</title>
        <authorList>
            <consortium name="US DOE Joint Genome Institute (JGI-PGF)"/>
            <person name="Walter F."/>
            <person name="Albersmeier A."/>
            <person name="Kalinowski J."/>
            <person name="Ruckert C."/>
        </authorList>
    </citation>
    <scope>NUCLEOTIDE SEQUENCE</scope>
    <source>
        <strain evidence="2">CGMCC 1.12426</strain>
    </source>
</reference>
<dbReference type="RefSeq" id="WP_150497735.1">
    <property type="nucleotide sequence ID" value="NZ_BMFA01000008.1"/>
</dbReference>
<dbReference type="Gene3D" id="1.10.260.40">
    <property type="entry name" value="lambda repressor-like DNA-binding domains"/>
    <property type="match status" value="1"/>
</dbReference>
<dbReference type="AlphaFoldDB" id="A0A916TL62"/>
<gene>
    <name evidence="2" type="ORF">GCM10011316_29270</name>
</gene>
<protein>
    <submittedName>
        <fullName evidence="2">Uncharacterized protein</fullName>
    </submittedName>
</protein>
<comment type="caution">
    <text evidence="2">The sequence shown here is derived from an EMBL/GenBank/DDBJ whole genome shotgun (WGS) entry which is preliminary data.</text>
</comment>
<reference evidence="2" key="2">
    <citation type="submission" date="2020-09" db="EMBL/GenBank/DDBJ databases">
        <authorList>
            <person name="Sun Q."/>
            <person name="Zhou Y."/>
        </authorList>
    </citation>
    <scope>NUCLEOTIDE SEQUENCE</scope>
    <source>
        <strain evidence="2">CGMCC 1.12426</strain>
    </source>
</reference>
<dbReference type="EMBL" id="BMFA01000008">
    <property type="protein sequence ID" value="GGB55363.1"/>
    <property type="molecule type" value="Genomic_DNA"/>
</dbReference>
<accession>A0A916TL62</accession>
<sequence>MAGDTHQNTRPSQRDRHAIRADVMRSGRQRFGAGFTLQFLSWAYGEQLSTVSDALRADPQSRRGKIIVAHFLGADPEDLWPDDRWGSMLRTYHPSLRPNATPSAFQKARQNKSSRQTRVAA</sequence>
<evidence type="ECO:0000256" key="1">
    <source>
        <dbReference type="SAM" id="MobiDB-lite"/>
    </source>
</evidence>
<name>A0A916TL62_9HYPH</name>
<evidence type="ECO:0000313" key="2">
    <source>
        <dbReference type="EMBL" id="GGB55363.1"/>
    </source>
</evidence>
<dbReference type="InterPro" id="IPR010982">
    <property type="entry name" value="Lambda_DNA-bd_dom_sf"/>
</dbReference>
<feature type="compositionally biased region" description="Polar residues" evidence="1">
    <location>
        <begin position="111"/>
        <end position="121"/>
    </location>
</feature>
<dbReference type="GO" id="GO:0003677">
    <property type="term" value="F:DNA binding"/>
    <property type="evidence" value="ECO:0007669"/>
    <property type="project" value="InterPro"/>
</dbReference>
<proteinExistence type="predicted"/>
<keyword evidence="3" id="KW-1185">Reference proteome</keyword>
<organism evidence="2 3">
    <name type="scientific">Roseibium aquae</name>
    <dbReference type="NCBI Taxonomy" id="1323746"/>
    <lineage>
        <taxon>Bacteria</taxon>
        <taxon>Pseudomonadati</taxon>
        <taxon>Pseudomonadota</taxon>
        <taxon>Alphaproteobacteria</taxon>
        <taxon>Hyphomicrobiales</taxon>
        <taxon>Stappiaceae</taxon>
        <taxon>Roseibium</taxon>
    </lineage>
</organism>
<feature type="region of interest" description="Disordered" evidence="1">
    <location>
        <begin position="96"/>
        <end position="121"/>
    </location>
</feature>